<reference evidence="1" key="2">
    <citation type="journal article" date="2020" name="Microorganisms">
        <title>Reliable Identification of Environmental Pseudomonas Isolates Using the rpoD Gene.</title>
        <authorList>
            <consortium name="The Broad Institute Genome Sequencing Platform"/>
            <person name="Girard L."/>
            <person name="Lood C."/>
            <person name="Rokni-Zadeh H."/>
            <person name="van Noort V."/>
            <person name="Lavigne R."/>
            <person name="De Mot R."/>
        </authorList>
    </citation>
    <scope>NUCLEOTIDE SEQUENCE</scope>
    <source>
        <strain evidence="1">SWRI10</strain>
    </source>
</reference>
<gene>
    <name evidence="2" type="ORF">HU737_017420</name>
    <name evidence="1" type="ORF">HU737_06620</name>
    <name evidence="3" type="ORF">KW869_12055</name>
</gene>
<reference evidence="3" key="5">
    <citation type="submission" date="2021-07" db="EMBL/GenBank/DDBJ databases">
        <authorList>
            <person name="Wevar Oller A.L."/>
            <person name="Talano M.A."/>
            <person name="Torres Tejerizo G.A."/>
            <person name="Agostini E."/>
        </authorList>
    </citation>
    <scope>NUCLEOTIDE SEQUENCE</scope>
    <source>
        <strain evidence="3">AW4</strain>
    </source>
</reference>
<sequence>MKTPDYYQSLPDGMPPQSIRDEFEAILLAPDDMATLPLTEALYELADRQWHTYSLLDEALKGRLEQLLISRWRDDFEITENLLSIVSRLGLVGVWEFLLGLDKQRISAATREAIDDAVAEMADSIADPYSGMR</sequence>
<reference evidence="1" key="3">
    <citation type="submission" date="2020-07" db="EMBL/GenBank/DDBJ databases">
        <authorList>
            <person name="Lood C."/>
            <person name="Girard L."/>
        </authorList>
    </citation>
    <scope>NUCLEOTIDE SEQUENCE</scope>
    <source>
        <strain evidence="1">SWRI10</strain>
    </source>
</reference>
<comment type="caution">
    <text evidence="1">The sequence shown here is derived from an EMBL/GenBank/DDBJ whole genome shotgun (WGS) entry which is preliminary data.</text>
</comment>
<reference evidence="2" key="4">
    <citation type="submission" date="2021-06" db="EMBL/GenBank/DDBJ databases">
        <title>Updating the genus Pseudomonas: Description of 43 new species and partition of the Pseudomonas putida group.</title>
        <authorList>
            <person name="Girard L."/>
            <person name="Lood C."/>
            <person name="Vandamme P."/>
            <person name="Rokni-Zadeh H."/>
            <person name="Van Noort V."/>
            <person name="Hofte M."/>
            <person name="Lavigne R."/>
            <person name="De Mot R."/>
        </authorList>
    </citation>
    <scope>NUCLEOTIDE SEQUENCE</scope>
    <source>
        <strain evidence="2">SWRI10</strain>
    </source>
</reference>
<evidence type="ECO:0000313" key="2">
    <source>
        <dbReference type="EMBL" id="MBV4537751.1"/>
    </source>
</evidence>
<dbReference type="EMBL" id="JABWRE010000003">
    <property type="protein sequence ID" value="MBC3440344.1"/>
    <property type="molecule type" value="Genomic_DNA"/>
</dbReference>
<dbReference type="AlphaFoldDB" id="A0A923FW35"/>
<dbReference type="EMBL" id="JABWRE020000001">
    <property type="protein sequence ID" value="MBV4537751.1"/>
    <property type="molecule type" value="Genomic_DNA"/>
</dbReference>
<dbReference type="Proteomes" id="UP000599879">
    <property type="component" value="Unassembled WGS sequence"/>
</dbReference>
<dbReference type="EMBL" id="JAHWXS010000011">
    <property type="protein sequence ID" value="MFK5734266.1"/>
    <property type="molecule type" value="Genomic_DNA"/>
</dbReference>
<evidence type="ECO:0000313" key="4">
    <source>
        <dbReference type="Proteomes" id="UP001621534"/>
    </source>
</evidence>
<accession>A0A923FW35</accession>
<dbReference type="RefSeq" id="WP_186553904.1">
    <property type="nucleotide sequence ID" value="NZ_JABWRE020000001.1"/>
</dbReference>
<organism evidence="1">
    <name type="scientific">Pseudomonas urmiensis</name>
    <dbReference type="NCBI Taxonomy" id="2745493"/>
    <lineage>
        <taxon>Bacteria</taxon>
        <taxon>Pseudomonadati</taxon>
        <taxon>Pseudomonadota</taxon>
        <taxon>Gammaproteobacteria</taxon>
        <taxon>Pseudomonadales</taxon>
        <taxon>Pseudomonadaceae</taxon>
        <taxon>Pseudomonas</taxon>
    </lineage>
</organism>
<dbReference type="Proteomes" id="UP001621534">
    <property type="component" value="Unassembled WGS sequence"/>
</dbReference>
<keyword evidence="4" id="KW-1185">Reference proteome</keyword>
<name>A0A923FW35_9PSED</name>
<protein>
    <submittedName>
        <fullName evidence="1">Uncharacterized protein</fullName>
    </submittedName>
</protein>
<reference evidence="3 4" key="1">
    <citation type="journal article" date="2012" name="Plant Soil">
        <title>Screening of plant growth-promoting traits in arsenic-resistant bacteria isolated from the rhizosphere of soybean plants from Argentinean agricultural soil.</title>
        <authorList>
            <person name="Wevar Oller A.L."/>
            <person name="Talano M.A."/>
            <person name="Agostini E."/>
        </authorList>
    </citation>
    <scope>NUCLEOTIDE SEQUENCE [LARGE SCALE GENOMIC DNA]</scope>
    <source>
        <strain evidence="3 4">AW4</strain>
    </source>
</reference>
<evidence type="ECO:0000313" key="3">
    <source>
        <dbReference type="EMBL" id="MFK5734266.1"/>
    </source>
</evidence>
<proteinExistence type="predicted"/>
<evidence type="ECO:0000313" key="1">
    <source>
        <dbReference type="EMBL" id="MBC3440344.1"/>
    </source>
</evidence>